<dbReference type="InParanoid" id="A0A0N7KN63"/>
<feature type="region of interest" description="Disordered" evidence="1">
    <location>
        <begin position="1"/>
        <end position="99"/>
    </location>
</feature>
<dbReference type="AlphaFoldDB" id="A0A0N7KN63"/>
<dbReference type="Proteomes" id="UP000059680">
    <property type="component" value="Chromosome 7"/>
</dbReference>
<sequence length="99" mass="10699">MAATDPPRHNQQRPLANHPPQQQINRTNLQEHHGGRVAQQGRSTQQGGWGAHGGRVDHRDQSSRGAHGGWDAPPNQGGHGALPSYRNNKGGRPGFGQRP</sequence>
<reference evidence="2 3" key="3">
    <citation type="journal article" date="2013" name="Rice">
        <title>Improvement of the Oryza sativa Nipponbare reference genome using next generation sequence and optical map data.</title>
        <authorList>
            <person name="Kawahara Y."/>
            <person name="de la Bastide M."/>
            <person name="Hamilton J.P."/>
            <person name="Kanamori H."/>
            <person name="McCombie W.R."/>
            <person name="Ouyang S."/>
            <person name="Schwartz D.C."/>
            <person name="Tanaka T."/>
            <person name="Wu J."/>
            <person name="Zhou S."/>
            <person name="Childs K.L."/>
            <person name="Davidson R.M."/>
            <person name="Lin H."/>
            <person name="Quesada-Ocampo L."/>
            <person name="Vaillancourt B."/>
            <person name="Sakai H."/>
            <person name="Lee S.S."/>
            <person name="Kim J."/>
            <person name="Numa H."/>
            <person name="Itoh T."/>
            <person name="Buell C.R."/>
            <person name="Matsumoto T."/>
        </authorList>
    </citation>
    <scope>NUCLEOTIDE SEQUENCE [LARGE SCALE GENOMIC DNA]</scope>
    <source>
        <strain evidence="3">cv. Nipponbare</strain>
    </source>
</reference>
<feature type="compositionally biased region" description="Polar residues" evidence="1">
    <location>
        <begin position="19"/>
        <end position="28"/>
    </location>
</feature>
<accession>A0A0N7KN63</accession>
<proteinExistence type="predicted"/>
<dbReference type="PaxDb" id="39947-A0A0N7KN63"/>
<evidence type="ECO:0000256" key="1">
    <source>
        <dbReference type="SAM" id="MobiDB-lite"/>
    </source>
</evidence>
<keyword evidence="3" id="KW-1185">Reference proteome</keyword>
<protein>
    <submittedName>
        <fullName evidence="2">Os07g0235600 protein</fullName>
    </submittedName>
</protein>
<name>A0A0N7KN63_ORYSJ</name>
<evidence type="ECO:0000313" key="3">
    <source>
        <dbReference type="Proteomes" id="UP000059680"/>
    </source>
</evidence>
<reference evidence="3" key="1">
    <citation type="journal article" date="2005" name="Nature">
        <title>The map-based sequence of the rice genome.</title>
        <authorList>
            <consortium name="International rice genome sequencing project (IRGSP)"/>
            <person name="Matsumoto T."/>
            <person name="Wu J."/>
            <person name="Kanamori H."/>
            <person name="Katayose Y."/>
            <person name="Fujisawa M."/>
            <person name="Namiki N."/>
            <person name="Mizuno H."/>
            <person name="Yamamoto K."/>
            <person name="Antonio B.A."/>
            <person name="Baba T."/>
            <person name="Sakata K."/>
            <person name="Nagamura Y."/>
            <person name="Aoki H."/>
            <person name="Arikawa K."/>
            <person name="Arita K."/>
            <person name="Bito T."/>
            <person name="Chiden Y."/>
            <person name="Fujitsuka N."/>
            <person name="Fukunaka R."/>
            <person name="Hamada M."/>
            <person name="Harada C."/>
            <person name="Hayashi A."/>
            <person name="Hijishita S."/>
            <person name="Honda M."/>
            <person name="Hosokawa S."/>
            <person name="Ichikawa Y."/>
            <person name="Idonuma A."/>
            <person name="Iijima M."/>
            <person name="Ikeda M."/>
            <person name="Ikeno M."/>
            <person name="Ito K."/>
            <person name="Ito S."/>
            <person name="Ito T."/>
            <person name="Ito Y."/>
            <person name="Ito Y."/>
            <person name="Iwabuchi A."/>
            <person name="Kamiya K."/>
            <person name="Karasawa W."/>
            <person name="Kurita K."/>
            <person name="Katagiri S."/>
            <person name="Kikuta A."/>
            <person name="Kobayashi H."/>
            <person name="Kobayashi N."/>
            <person name="Machita K."/>
            <person name="Maehara T."/>
            <person name="Masukawa M."/>
            <person name="Mizubayashi T."/>
            <person name="Mukai Y."/>
            <person name="Nagasaki H."/>
            <person name="Nagata Y."/>
            <person name="Naito S."/>
            <person name="Nakashima M."/>
            <person name="Nakama Y."/>
            <person name="Nakamichi Y."/>
            <person name="Nakamura M."/>
            <person name="Meguro A."/>
            <person name="Negishi M."/>
            <person name="Ohta I."/>
            <person name="Ohta T."/>
            <person name="Okamoto M."/>
            <person name="Ono N."/>
            <person name="Saji S."/>
            <person name="Sakaguchi M."/>
            <person name="Sakai K."/>
            <person name="Shibata M."/>
            <person name="Shimokawa T."/>
            <person name="Song J."/>
            <person name="Takazaki Y."/>
            <person name="Terasawa K."/>
            <person name="Tsugane M."/>
            <person name="Tsuji K."/>
            <person name="Ueda S."/>
            <person name="Waki K."/>
            <person name="Yamagata H."/>
            <person name="Yamamoto M."/>
            <person name="Yamamoto S."/>
            <person name="Yamane H."/>
            <person name="Yoshiki S."/>
            <person name="Yoshihara R."/>
            <person name="Yukawa K."/>
            <person name="Zhong H."/>
            <person name="Yano M."/>
            <person name="Yuan Q."/>
            <person name="Ouyang S."/>
            <person name="Liu J."/>
            <person name="Jones K.M."/>
            <person name="Gansberger K."/>
            <person name="Moffat K."/>
            <person name="Hill J."/>
            <person name="Bera J."/>
            <person name="Fadrosh D."/>
            <person name="Jin S."/>
            <person name="Johri S."/>
            <person name="Kim M."/>
            <person name="Overton L."/>
            <person name="Reardon M."/>
            <person name="Tsitrin T."/>
            <person name="Vuong H."/>
            <person name="Weaver B."/>
            <person name="Ciecko A."/>
            <person name="Tallon L."/>
            <person name="Jackson J."/>
            <person name="Pai G."/>
            <person name="Aken S.V."/>
            <person name="Utterback T."/>
            <person name="Reidmuller S."/>
            <person name="Feldblyum T."/>
            <person name="Hsiao J."/>
            <person name="Zismann V."/>
            <person name="Iobst S."/>
            <person name="de Vazeille A.R."/>
            <person name="Buell C.R."/>
            <person name="Ying K."/>
            <person name="Li Y."/>
            <person name="Lu T."/>
            <person name="Huang Y."/>
            <person name="Zhao Q."/>
            <person name="Feng Q."/>
            <person name="Zhang L."/>
            <person name="Zhu J."/>
            <person name="Weng Q."/>
            <person name="Mu J."/>
            <person name="Lu Y."/>
            <person name="Fan D."/>
            <person name="Liu Y."/>
            <person name="Guan J."/>
            <person name="Zhang Y."/>
            <person name="Yu S."/>
            <person name="Liu X."/>
            <person name="Zhang Y."/>
            <person name="Hong G."/>
            <person name="Han B."/>
            <person name="Choisne N."/>
            <person name="Demange N."/>
            <person name="Orjeda G."/>
            <person name="Samain S."/>
            <person name="Cattolico L."/>
            <person name="Pelletier E."/>
            <person name="Couloux A."/>
            <person name="Segurens B."/>
            <person name="Wincker P."/>
            <person name="D'Hont A."/>
            <person name="Scarpelli C."/>
            <person name="Weissenbach J."/>
            <person name="Salanoubat M."/>
            <person name="Quetier F."/>
            <person name="Yu Y."/>
            <person name="Kim H.R."/>
            <person name="Rambo T."/>
            <person name="Currie J."/>
            <person name="Collura K."/>
            <person name="Luo M."/>
            <person name="Yang T."/>
            <person name="Ammiraju J.S.S."/>
            <person name="Engler F."/>
            <person name="Soderlund C."/>
            <person name="Wing R.A."/>
            <person name="Palmer L.E."/>
            <person name="de la Bastide M."/>
            <person name="Spiegel L."/>
            <person name="Nascimento L."/>
            <person name="Zutavern T."/>
            <person name="O'Shaughnessy A."/>
            <person name="Dike S."/>
            <person name="Dedhia N."/>
            <person name="Preston R."/>
            <person name="Balija V."/>
            <person name="McCombie W.R."/>
            <person name="Chow T."/>
            <person name="Chen H."/>
            <person name="Chung M."/>
            <person name="Chen C."/>
            <person name="Shaw J."/>
            <person name="Wu H."/>
            <person name="Hsiao K."/>
            <person name="Chao Y."/>
            <person name="Chu M."/>
            <person name="Cheng C."/>
            <person name="Hour A."/>
            <person name="Lee P."/>
            <person name="Lin S."/>
            <person name="Lin Y."/>
            <person name="Liou J."/>
            <person name="Liu S."/>
            <person name="Hsing Y."/>
            <person name="Raghuvanshi S."/>
            <person name="Mohanty A."/>
            <person name="Bharti A.K."/>
            <person name="Gaur A."/>
            <person name="Gupta V."/>
            <person name="Kumar D."/>
            <person name="Ravi V."/>
            <person name="Vij S."/>
            <person name="Kapur A."/>
            <person name="Khurana P."/>
            <person name="Khurana P."/>
            <person name="Khurana J.P."/>
            <person name="Tyagi A.K."/>
            <person name="Gaikwad K."/>
            <person name="Singh A."/>
            <person name="Dalal V."/>
            <person name="Srivastava S."/>
            <person name="Dixit A."/>
            <person name="Pal A.K."/>
            <person name="Ghazi I.A."/>
            <person name="Yadav M."/>
            <person name="Pandit A."/>
            <person name="Bhargava A."/>
            <person name="Sureshbabu K."/>
            <person name="Batra K."/>
            <person name="Sharma T.R."/>
            <person name="Mohapatra T."/>
            <person name="Singh N.K."/>
            <person name="Messing J."/>
            <person name="Nelson A.B."/>
            <person name="Fuks G."/>
            <person name="Kavchok S."/>
            <person name="Keizer G."/>
            <person name="Linton E."/>
            <person name="Llaca V."/>
            <person name="Song R."/>
            <person name="Tanyolac B."/>
            <person name="Young S."/>
            <person name="Ho-Il K."/>
            <person name="Hahn J.H."/>
            <person name="Sangsakoo G."/>
            <person name="Vanavichit A."/>
            <person name="de Mattos Luiz.A.T."/>
            <person name="Zimmer P.D."/>
            <person name="Malone G."/>
            <person name="Dellagostin O."/>
            <person name="de Oliveira A.C."/>
            <person name="Bevan M."/>
            <person name="Bancroft I."/>
            <person name="Minx P."/>
            <person name="Cordum H."/>
            <person name="Wilson R."/>
            <person name="Cheng Z."/>
            <person name="Jin W."/>
            <person name="Jiang J."/>
            <person name="Leong S.A."/>
            <person name="Iwama H."/>
            <person name="Gojobori T."/>
            <person name="Itoh T."/>
            <person name="Niimura Y."/>
            <person name="Fujii Y."/>
            <person name="Habara T."/>
            <person name="Sakai H."/>
            <person name="Sato Y."/>
            <person name="Wilson G."/>
            <person name="Kumar K."/>
            <person name="McCouch S."/>
            <person name="Juretic N."/>
            <person name="Hoen D."/>
            <person name="Wright S."/>
            <person name="Bruskiewich R."/>
            <person name="Bureau T."/>
            <person name="Miyao A."/>
            <person name="Hirochika H."/>
            <person name="Nishikawa T."/>
            <person name="Kadowaki K."/>
            <person name="Sugiura M."/>
            <person name="Burr B."/>
            <person name="Sasaki T."/>
        </authorList>
    </citation>
    <scope>NUCLEOTIDE SEQUENCE [LARGE SCALE GENOMIC DNA]</scope>
    <source>
        <strain evidence="3">cv. Nipponbare</strain>
    </source>
</reference>
<evidence type="ECO:0000313" key="2">
    <source>
        <dbReference type="EMBL" id="BAT00738.1"/>
    </source>
</evidence>
<reference evidence="2 3" key="2">
    <citation type="journal article" date="2013" name="Plant Cell Physiol.">
        <title>Rice Annotation Project Database (RAP-DB): an integrative and interactive database for rice genomics.</title>
        <authorList>
            <person name="Sakai H."/>
            <person name="Lee S.S."/>
            <person name="Tanaka T."/>
            <person name="Numa H."/>
            <person name="Kim J."/>
            <person name="Kawahara Y."/>
            <person name="Wakimoto H."/>
            <person name="Yang C.C."/>
            <person name="Iwamoto M."/>
            <person name="Abe T."/>
            <person name="Yamada Y."/>
            <person name="Muto A."/>
            <person name="Inokuchi H."/>
            <person name="Ikemura T."/>
            <person name="Matsumoto T."/>
            <person name="Sasaki T."/>
            <person name="Itoh T."/>
        </authorList>
    </citation>
    <scope>NUCLEOTIDE SEQUENCE [LARGE SCALE GENOMIC DNA]</scope>
    <source>
        <strain evidence="3">cv. Nipponbare</strain>
    </source>
</reference>
<gene>
    <name evidence="2" type="ordered locus">Os07g0235600</name>
    <name evidence="2" type="ORF">OSNPB_070235600</name>
</gene>
<dbReference type="EMBL" id="AP014963">
    <property type="protein sequence ID" value="BAT00738.1"/>
    <property type="molecule type" value="Genomic_DNA"/>
</dbReference>
<organism evidence="2 3">
    <name type="scientific">Oryza sativa subsp. japonica</name>
    <name type="common">Rice</name>
    <dbReference type="NCBI Taxonomy" id="39947"/>
    <lineage>
        <taxon>Eukaryota</taxon>
        <taxon>Viridiplantae</taxon>
        <taxon>Streptophyta</taxon>
        <taxon>Embryophyta</taxon>
        <taxon>Tracheophyta</taxon>
        <taxon>Spermatophyta</taxon>
        <taxon>Magnoliopsida</taxon>
        <taxon>Liliopsida</taxon>
        <taxon>Poales</taxon>
        <taxon>Poaceae</taxon>
        <taxon>BOP clade</taxon>
        <taxon>Oryzoideae</taxon>
        <taxon>Oryzeae</taxon>
        <taxon>Oryzinae</taxon>
        <taxon>Oryza</taxon>
        <taxon>Oryza sativa</taxon>
    </lineage>
</organism>